<evidence type="ECO:0000313" key="13">
    <source>
        <dbReference type="EMBL" id="QHT99685.1"/>
    </source>
</evidence>
<dbReference type="PANTHER" id="PTHR10322">
    <property type="entry name" value="DNA POLYMERASE CATALYTIC SUBUNIT"/>
    <property type="match status" value="1"/>
</dbReference>
<comment type="similarity">
    <text evidence="1">Belongs to the DNA polymerase type-B family.</text>
</comment>
<dbReference type="InterPro" id="IPR036844">
    <property type="entry name" value="Hint_dom_sf"/>
</dbReference>
<keyword evidence="6" id="KW-0068">Autocatalytic cleavage</keyword>
<evidence type="ECO:0000256" key="5">
    <source>
        <dbReference type="ARBA" id="ARBA00022695"/>
    </source>
</evidence>
<dbReference type="InterPro" id="IPR050240">
    <property type="entry name" value="DNA_pol_type-B"/>
</dbReference>
<dbReference type="SMART" id="SM00306">
    <property type="entry name" value="HintN"/>
    <property type="match status" value="1"/>
</dbReference>
<name>A0A6C0J4R2_9ZZZZ</name>
<dbReference type="GO" id="GO:0000166">
    <property type="term" value="F:nucleotide binding"/>
    <property type="evidence" value="ECO:0007669"/>
    <property type="project" value="InterPro"/>
</dbReference>
<dbReference type="InterPro" id="IPR012337">
    <property type="entry name" value="RNaseH-like_sf"/>
</dbReference>
<dbReference type="NCBIfam" id="TIGR01445">
    <property type="entry name" value="intein_Nterm"/>
    <property type="match status" value="1"/>
</dbReference>
<dbReference type="SMART" id="SM00486">
    <property type="entry name" value="POLBc"/>
    <property type="match status" value="1"/>
</dbReference>
<dbReference type="InterPro" id="IPR023211">
    <property type="entry name" value="DNA_pol_palm_dom_sf"/>
</dbReference>
<evidence type="ECO:0000256" key="9">
    <source>
        <dbReference type="ARBA" id="ARBA00023125"/>
    </source>
</evidence>
<evidence type="ECO:0000259" key="12">
    <source>
        <dbReference type="PROSITE" id="PS50819"/>
    </source>
</evidence>
<evidence type="ECO:0000256" key="11">
    <source>
        <dbReference type="SAM" id="MobiDB-lite"/>
    </source>
</evidence>
<organism evidence="13">
    <name type="scientific">viral metagenome</name>
    <dbReference type="NCBI Taxonomy" id="1070528"/>
    <lineage>
        <taxon>unclassified sequences</taxon>
        <taxon>metagenomes</taxon>
        <taxon>organismal metagenomes</taxon>
    </lineage>
</organism>
<dbReference type="SUPFAM" id="SSF56672">
    <property type="entry name" value="DNA/RNA polymerases"/>
    <property type="match status" value="1"/>
</dbReference>
<dbReference type="SUPFAM" id="SSF51294">
    <property type="entry name" value="Hedgehog/intein (Hint) domain"/>
    <property type="match status" value="1"/>
</dbReference>
<dbReference type="PANTHER" id="PTHR10322:SF23">
    <property type="entry name" value="DNA POLYMERASE DELTA CATALYTIC SUBUNIT"/>
    <property type="match status" value="1"/>
</dbReference>
<keyword evidence="7" id="KW-0239">DNA-directed DNA polymerase</keyword>
<dbReference type="InterPro" id="IPR006134">
    <property type="entry name" value="DNA-dir_DNA_pol_B_multi_dom"/>
</dbReference>
<dbReference type="PROSITE" id="PS50818">
    <property type="entry name" value="INTEIN_C_TER"/>
    <property type="match status" value="1"/>
</dbReference>
<evidence type="ECO:0000256" key="10">
    <source>
        <dbReference type="ARBA" id="ARBA00049244"/>
    </source>
</evidence>
<dbReference type="GO" id="GO:0004519">
    <property type="term" value="F:endonuclease activity"/>
    <property type="evidence" value="ECO:0007669"/>
    <property type="project" value="InterPro"/>
</dbReference>
<dbReference type="GO" id="GO:0043625">
    <property type="term" value="C:delta DNA polymerase complex"/>
    <property type="evidence" value="ECO:0007669"/>
    <property type="project" value="TreeGrafter"/>
</dbReference>
<dbReference type="Gene3D" id="3.90.1600.10">
    <property type="entry name" value="Palm domain of DNA polymerase"/>
    <property type="match status" value="2"/>
</dbReference>
<dbReference type="Gene3D" id="1.10.132.60">
    <property type="entry name" value="DNA polymerase family B, C-terminal domain"/>
    <property type="match status" value="1"/>
</dbReference>
<evidence type="ECO:0000256" key="3">
    <source>
        <dbReference type="ARBA" id="ARBA00015749"/>
    </source>
</evidence>
<keyword evidence="4" id="KW-0808">Transferase</keyword>
<comment type="catalytic activity">
    <reaction evidence="10">
        <text>DNA(n) + a 2'-deoxyribonucleoside 5'-triphosphate = DNA(n+1) + diphosphate</text>
        <dbReference type="Rhea" id="RHEA:22508"/>
        <dbReference type="Rhea" id="RHEA-COMP:17339"/>
        <dbReference type="Rhea" id="RHEA-COMP:17340"/>
        <dbReference type="ChEBI" id="CHEBI:33019"/>
        <dbReference type="ChEBI" id="CHEBI:61560"/>
        <dbReference type="ChEBI" id="CHEBI:173112"/>
        <dbReference type="EC" id="2.7.7.7"/>
    </reaction>
</comment>
<evidence type="ECO:0000256" key="4">
    <source>
        <dbReference type="ARBA" id="ARBA00022679"/>
    </source>
</evidence>
<dbReference type="Pfam" id="PF00136">
    <property type="entry name" value="DNA_pol_B"/>
    <property type="match status" value="2"/>
</dbReference>
<dbReference type="InterPro" id="IPR003587">
    <property type="entry name" value="Hint_dom_N"/>
</dbReference>
<dbReference type="Gene3D" id="2.170.16.10">
    <property type="entry name" value="Hedgehog/Intein (Hint) domain"/>
    <property type="match status" value="1"/>
</dbReference>
<protein>
    <recommendedName>
        <fullName evidence="3">DNA polymerase</fullName>
        <ecNumber evidence="2">2.7.7.7</ecNumber>
    </recommendedName>
</protein>
<dbReference type="CDD" id="cd00081">
    <property type="entry name" value="Hint"/>
    <property type="match status" value="1"/>
</dbReference>
<evidence type="ECO:0000256" key="1">
    <source>
        <dbReference type="ARBA" id="ARBA00005755"/>
    </source>
</evidence>
<keyword evidence="5" id="KW-0548">Nucleotidyltransferase</keyword>
<dbReference type="SUPFAM" id="SSF53098">
    <property type="entry name" value="Ribonuclease H-like"/>
    <property type="match status" value="1"/>
</dbReference>
<feature type="compositionally biased region" description="Basic and acidic residues" evidence="11">
    <location>
        <begin position="1638"/>
        <end position="1649"/>
    </location>
</feature>
<evidence type="ECO:0000256" key="7">
    <source>
        <dbReference type="ARBA" id="ARBA00022932"/>
    </source>
</evidence>
<dbReference type="Gene3D" id="3.30.420.10">
    <property type="entry name" value="Ribonuclease H-like superfamily/Ribonuclease H"/>
    <property type="match status" value="1"/>
</dbReference>
<feature type="region of interest" description="Disordered" evidence="11">
    <location>
        <begin position="1638"/>
        <end position="1680"/>
    </location>
</feature>
<dbReference type="InterPro" id="IPR030934">
    <property type="entry name" value="Intein_C"/>
</dbReference>
<dbReference type="GO" id="GO:0006287">
    <property type="term" value="P:base-excision repair, gap-filling"/>
    <property type="evidence" value="ECO:0007669"/>
    <property type="project" value="TreeGrafter"/>
</dbReference>
<accession>A0A6C0J4R2</accession>
<dbReference type="PROSITE" id="PS50817">
    <property type="entry name" value="INTEIN_N_TER"/>
    <property type="match status" value="1"/>
</dbReference>
<dbReference type="GO" id="GO:0008296">
    <property type="term" value="F:3'-5'-DNA exonuclease activity"/>
    <property type="evidence" value="ECO:0007669"/>
    <property type="project" value="TreeGrafter"/>
</dbReference>
<dbReference type="InterPro" id="IPR042087">
    <property type="entry name" value="DNA_pol_B_thumb"/>
</dbReference>
<dbReference type="PRINTS" id="PR00106">
    <property type="entry name" value="DNAPOLB"/>
</dbReference>
<evidence type="ECO:0000256" key="2">
    <source>
        <dbReference type="ARBA" id="ARBA00012417"/>
    </source>
</evidence>
<sequence length="1680" mass="196076">MYQQLLVHKILIPYNLRKKIDLFLKFKLSMHYLRGNNQLNVSNNKEIEMQIVGWHNYDNNELNDKDEEENCFNVLISGIDSNKNSLCIYVEDFQPFFYVKVPNNWKKLDVSTLAKYCKNHYAVADSYSDDLVMYQLIKRKPFYGYTHNDMFKFAKLVFLNKGAFHAYQRVFNRPIKLEGLYNGYLEVFEGSVEPMLRMMHVRDIQASGWIRIDAKKYVVNKPRLSNCQYDITMSYKDLHGIKKDAIGDILFAGFDIEADSSHGDFPIAKKDYKKLARDIFNEYINLVKKSNTQLKNYFQTFLELAFEDCFNQNQIDYINREPLSDQELHDLVEATYPLLVERRLYDMKKIIEKVVETDCTMLATQLDSERRRLISINDKVYLSRPKETYQFMLDLAFNPYYNASNINVVYTKNNAKPSDTTIEKVANEILKCCIEYTETMKKKVRLNANKKNLISRKEKDDLREELSSENYDISYYIEKMNVIMNENFPPVIGDNLIQIGTTFQKLGEPDCFLKHIIVLDTCDTINNDELIKDENKDTVFPLKEIESAVKKHGLDTFELESIESIEKEKERCNTKCIELNYKEQCKTDKAEVVVEVYDNMKDVLLAWTRLIVMSDVDVLIGYNIFGFDFKFMYECAQVCDCVEEFMQIGRMKGFVQKMHVQGHNIKDTNKKQSMDDMAHNIEMHGRLVIDLFKVIQTSYNLDSYKLDNVCEKFLYKNKNDLPPKEIFRLQKGDSEDRCTIAKYCLIDCVLCNRLLIKLQLLVNNIGMSNVCSVPLMYLFLRGQGIKGLSFVSKICREKGYLINNLKKQEETSEKYEGAIVLKPTTKIYIDDPVCVADFNSLYPSCMISENLSHDSLAGVYNCYKCIDIDKLESNDEKCNCYKFDSKYAHIKEVEYVDIQYDIYDYIDDYNSQGMVKKEKKKIKSGIKTCRFAQLPDGKKSIIPEILQELLKHRKNTRKTQKNFPENSFEWNIYEGLQLAYKITANSFYGLTGAQTSKIYLPEIAASTTATGRNLIKITKKHYESHYDCKVVYGDSVTGDTPVIIRNRGVVTVASIESLVEREKDWSEYDEKQQVTFIGLEVWTERGWTKVNRLIRHKTNKKIYRVLTHTGCVDVTEDHSLLDHSGRKIAPKDCVVGTALLHSELPILKETNVSVTAIEAWAMGFFMADGSCGKYVTKWGIKYSWAINNACLDYLNQAKDYLKKSTNQEFKILDTLKSSGVYKLVPVGGMKNITLKYRALVYREKEKIVPQCILEAPLEIAREFWNGYYIGDGDKDIYTRCDAKNKLTCQSLYMLMTKIGFKVSLNNRTDKQNIYRLTATKRKQRKPCDSIKKIEEVTHLYHSCYVYDFETENHHFQAGIGKMIVHNTDSVFIRFNCKDLNGKKLHGLDAINKSIMHCTEGALAISRQLKKPHNLEFEKSIFPFILISKKRYHGHYYTEYGSSKYSPKSMGIVLKRRDNANICKEIFGNAIREIMLKQDLEASLQMIKNCLRKLLDGEYPYEMFIISKTLRSYYKAPDTVAHNVLARRIARRDPGNKPQTNDRVPYIYVQVSGDDGKKRILQGDRVENPDYARVMKLKIDYKFYLERQVMQPILQVFKLDSRYYEKCKKLFDNTLMEYETKRNKNQKITAFFKVVPKTEKSFNPSKKSEKEEEEEEEEEENNEEEEDNEEEEKVDLVSYEF</sequence>
<evidence type="ECO:0000256" key="6">
    <source>
        <dbReference type="ARBA" id="ARBA00022813"/>
    </source>
</evidence>
<dbReference type="Pfam" id="PF03104">
    <property type="entry name" value="DNA_pol_B_exo1"/>
    <property type="match status" value="2"/>
</dbReference>
<dbReference type="GO" id="GO:0003887">
    <property type="term" value="F:DNA-directed DNA polymerase activity"/>
    <property type="evidence" value="ECO:0007669"/>
    <property type="project" value="UniProtKB-KW"/>
</dbReference>
<dbReference type="InterPro" id="IPR006133">
    <property type="entry name" value="DNA-dir_DNA_pol_B_exonuc"/>
</dbReference>
<dbReference type="Gene3D" id="1.10.287.690">
    <property type="entry name" value="Helix hairpin bin"/>
    <property type="match status" value="1"/>
</dbReference>
<evidence type="ECO:0000256" key="8">
    <source>
        <dbReference type="ARBA" id="ARBA00023000"/>
    </source>
</evidence>
<dbReference type="InterPro" id="IPR006141">
    <property type="entry name" value="Intein_N"/>
</dbReference>
<dbReference type="EMBL" id="MN740312">
    <property type="protein sequence ID" value="QHT99685.1"/>
    <property type="molecule type" value="Genomic_DNA"/>
</dbReference>
<reference evidence="13" key="1">
    <citation type="journal article" date="2020" name="Nature">
        <title>Giant virus diversity and host interactions through global metagenomics.</title>
        <authorList>
            <person name="Schulz F."/>
            <person name="Roux S."/>
            <person name="Paez-Espino D."/>
            <person name="Jungbluth S."/>
            <person name="Walsh D.A."/>
            <person name="Denef V.J."/>
            <person name="McMahon K.D."/>
            <person name="Konstantinidis K.T."/>
            <person name="Eloe-Fadrosh E.A."/>
            <person name="Kyrpides N.C."/>
            <person name="Woyke T."/>
        </authorList>
    </citation>
    <scope>NUCLEOTIDE SEQUENCE</scope>
    <source>
        <strain evidence="13">GVMAG-M-3300025727-45</strain>
    </source>
</reference>
<dbReference type="GO" id="GO:0045004">
    <property type="term" value="P:DNA replication proofreading"/>
    <property type="evidence" value="ECO:0007669"/>
    <property type="project" value="TreeGrafter"/>
</dbReference>
<dbReference type="GO" id="GO:0016539">
    <property type="term" value="P:intein-mediated protein splicing"/>
    <property type="evidence" value="ECO:0007669"/>
    <property type="project" value="InterPro"/>
</dbReference>
<dbReference type="Gene3D" id="3.10.28.10">
    <property type="entry name" value="Homing endonucleases"/>
    <property type="match status" value="1"/>
</dbReference>
<feature type="domain" description="DOD-type homing endonuclease" evidence="12">
    <location>
        <begin position="1161"/>
        <end position="1300"/>
    </location>
</feature>
<keyword evidence="8" id="KW-0651">Protein splicing</keyword>
<dbReference type="Gene3D" id="3.30.342.10">
    <property type="entry name" value="DNA Polymerase, chain B, domain 1"/>
    <property type="match status" value="1"/>
</dbReference>
<dbReference type="InterPro" id="IPR036397">
    <property type="entry name" value="RNaseH_sf"/>
</dbReference>
<dbReference type="InterPro" id="IPR027434">
    <property type="entry name" value="Homing_endonucl"/>
</dbReference>
<dbReference type="InterPro" id="IPR043502">
    <property type="entry name" value="DNA/RNA_pol_sf"/>
</dbReference>
<dbReference type="InterPro" id="IPR006172">
    <property type="entry name" value="DNA-dir_DNA_pol_B"/>
</dbReference>
<dbReference type="GO" id="GO:0003677">
    <property type="term" value="F:DNA binding"/>
    <property type="evidence" value="ECO:0007669"/>
    <property type="project" value="UniProtKB-KW"/>
</dbReference>
<dbReference type="EC" id="2.7.7.7" evidence="2"/>
<feature type="compositionally biased region" description="Acidic residues" evidence="11">
    <location>
        <begin position="1650"/>
        <end position="1672"/>
    </location>
</feature>
<keyword evidence="9" id="KW-0238">DNA-binding</keyword>
<dbReference type="PROSITE" id="PS50819">
    <property type="entry name" value="INTEIN_ENDONUCLEASE"/>
    <property type="match status" value="1"/>
</dbReference>
<dbReference type="InterPro" id="IPR004042">
    <property type="entry name" value="Intein_endonuc_central"/>
</dbReference>
<proteinExistence type="inferred from homology"/>
<dbReference type="GO" id="GO:0006297">
    <property type="term" value="P:nucleotide-excision repair, DNA gap filling"/>
    <property type="evidence" value="ECO:0007669"/>
    <property type="project" value="TreeGrafter"/>
</dbReference>